<protein>
    <submittedName>
        <fullName evidence="1">Uncharacterized protein</fullName>
    </submittedName>
</protein>
<comment type="caution">
    <text evidence="1">The sequence shown here is derived from an EMBL/GenBank/DDBJ whole genome shotgun (WGS) entry which is preliminary data.</text>
</comment>
<organism evidence="1 2">
    <name type="scientific">Ignelater luminosus</name>
    <name type="common">Cucubano</name>
    <name type="synonym">Pyrophorus luminosus</name>
    <dbReference type="NCBI Taxonomy" id="2038154"/>
    <lineage>
        <taxon>Eukaryota</taxon>
        <taxon>Metazoa</taxon>
        <taxon>Ecdysozoa</taxon>
        <taxon>Arthropoda</taxon>
        <taxon>Hexapoda</taxon>
        <taxon>Insecta</taxon>
        <taxon>Pterygota</taxon>
        <taxon>Neoptera</taxon>
        <taxon>Endopterygota</taxon>
        <taxon>Coleoptera</taxon>
        <taxon>Polyphaga</taxon>
        <taxon>Elateriformia</taxon>
        <taxon>Elateroidea</taxon>
        <taxon>Elateridae</taxon>
        <taxon>Agrypninae</taxon>
        <taxon>Pyrophorini</taxon>
        <taxon>Ignelater</taxon>
    </lineage>
</organism>
<proteinExistence type="predicted"/>
<evidence type="ECO:0000313" key="1">
    <source>
        <dbReference type="EMBL" id="KAF2896862.1"/>
    </source>
</evidence>
<keyword evidence="2" id="KW-1185">Reference proteome</keyword>
<gene>
    <name evidence="1" type="ORF">ILUMI_09311</name>
</gene>
<sequence length="221" mass="25822">MEGTFPRLLEGQEDNGIAVARDNIERILLEQQENDQEISMEKLVEALSKVKMQNIWEEIQTPEEFMEEKKLFMLATLSCVEDCSTPKHRVVLQYMQFAYRPVPYILVLMLQQYKPVPVSEIPCYKHKCPEPILNVSNQMKTQILENMLFLHAPNLALNLNRKERRDVPSMKIVNSANKNFIDETELDMLLKHASESVTMVELTILTYFMQINFVNDTKRIV</sequence>
<name>A0A8K0GCJ8_IGNLU</name>
<evidence type="ECO:0000313" key="2">
    <source>
        <dbReference type="Proteomes" id="UP000801492"/>
    </source>
</evidence>
<dbReference type="Proteomes" id="UP000801492">
    <property type="component" value="Unassembled WGS sequence"/>
</dbReference>
<dbReference type="EMBL" id="VTPC01004694">
    <property type="protein sequence ID" value="KAF2896862.1"/>
    <property type="molecule type" value="Genomic_DNA"/>
</dbReference>
<accession>A0A8K0GCJ8</accession>
<reference evidence="1" key="1">
    <citation type="submission" date="2019-08" db="EMBL/GenBank/DDBJ databases">
        <title>The genome of the North American firefly Photinus pyralis.</title>
        <authorList>
            <consortium name="Photinus pyralis genome working group"/>
            <person name="Fallon T.R."/>
            <person name="Sander Lower S.E."/>
            <person name="Weng J.-K."/>
        </authorList>
    </citation>
    <scope>NUCLEOTIDE SEQUENCE</scope>
    <source>
        <strain evidence="1">TRF0915ILg1</strain>
        <tissue evidence="1">Whole body</tissue>
    </source>
</reference>
<dbReference type="AlphaFoldDB" id="A0A8K0GCJ8"/>